<dbReference type="RefSeq" id="WP_145837614.1">
    <property type="nucleotide sequence ID" value="NZ_RSCL01000026.1"/>
</dbReference>
<name>A0A433UZM7_9CYAN</name>
<dbReference type="OrthoDB" id="446094at2"/>
<dbReference type="EMBL" id="RSCL01000026">
    <property type="protein sequence ID" value="RUS99309.1"/>
    <property type="molecule type" value="Genomic_DNA"/>
</dbReference>
<organism evidence="1 2">
    <name type="scientific">Dulcicalothrix desertica PCC 7102</name>
    <dbReference type="NCBI Taxonomy" id="232991"/>
    <lineage>
        <taxon>Bacteria</taxon>
        <taxon>Bacillati</taxon>
        <taxon>Cyanobacteriota</taxon>
        <taxon>Cyanophyceae</taxon>
        <taxon>Nostocales</taxon>
        <taxon>Calotrichaceae</taxon>
        <taxon>Dulcicalothrix</taxon>
    </lineage>
</organism>
<reference evidence="1" key="2">
    <citation type="journal article" date="2019" name="Genome Biol. Evol.">
        <title>Day and night: Metabolic profiles and evolutionary relationships of six axenic non-marine cyanobacteria.</title>
        <authorList>
            <person name="Will S.E."/>
            <person name="Henke P."/>
            <person name="Boedeker C."/>
            <person name="Huang S."/>
            <person name="Brinkmann H."/>
            <person name="Rohde M."/>
            <person name="Jarek M."/>
            <person name="Friedl T."/>
            <person name="Seufert S."/>
            <person name="Schumacher M."/>
            <person name="Overmann J."/>
            <person name="Neumann-Schaal M."/>
            <person name="Petersen J."/>
        </authorList>
    </citation>
    <scope>NUCLEOTIDE SEQUENCE [LARGE SCALE GENOMIC DNA]</scope>
    <source>
        <strain evidence="1">PCC 7102</strain>
    </source>
</reference>
<sequence length="147" mass="17336">MNFAVKHDCKVIVFEYLTSLRPIKGKYSKRSNQKRMYWLKSKIYLYTSHIARTKHNLLSARVNPKNTSKYSAIDNSELLRTNDHEFAEYLATNPSAWDTFKNTQGYHPGLWAISRNGYMIHSGLNACRNIGMKFYKRYTEKLKFVRV</sequence>
<keyword evidence="2" id="KW-1185">Reference proteome</keyword>
<accession>A0A433UZM7</accession>
<dbReference type="Proteomes" id="UP000271624">
    <property type="component" value="Unassembled WGS sequence"/>
</dbReference>
<gene>
    <name evidence="1" type="ORF">DSM106972_077510</name>
</gene>
<comment type="caution">
    <text evidence="1">The sequence shown here is derived from an EMBL/GenBank/DDBJ whole genome shotgun (WGS) entry which is preliminary data.</text>
</comment>
<protein>
    <submittedName>
        <fullName evidence="1">Uncharacterized protein</fullName>
    </submittedName>
</protein>
<evidence type="ECO:0000313" key="1">
    <source>
        <dbReference type="EMBL" id="RUS99309.1"/>
    </source>
</evidence>
<evidence type="ECO:0000313" key="2">
    <source>
        <dbReference type="Proteomes" id="UP000271624"/>
    </source>
</evidence>
<proteinExistence type="predicted"/>
<dbReference type="AlphaFoldDB" id="A0A433UZM7"/>
<reference evidence="1" key="1">
    <citation type="submission" date="2018-12" db="EMBL/GenBank/DDBJ databases">
        <authorList>
            <person name="Will S."/>
            <person name="Neumann-Schaal M."/>
            <person name="Henke P."/>
        </authorList>
    </citation>
    <scope>NUCLEOTIDE SEQUENCE</scope>
    <source>
        <strain evidence="1">PCC 7102</strain>
    </source>
</reference>